<evidence type="ECO:0000313" key="2">
    <source>
        <dbReference type="EMBL" id="KAJ1685437.1"/>
    </source>
</evidence>
<accession>A0A9P9ZD73</accession>
<keyword evidence="1" id="KW-0812">Transmembrane</keyword>
<keyword evidence="1" id="KW-0472">Membrane</keyword>
<dbReference type="Proteomes" id="UP001151287">
    <property type="component" value="Unassembled WGS sequence"/>
</dbReference>
<evidence type="ECO:0000256" key="1">
    <source>
        <dbReference type="SAM" id="Phobius"/>
    </source>
</evidence>
<name>A0A9P9ZD73_9POAL</name>
<protein>
    <submittedName>
        <fullName evidence="2">Uncharacterized protein</fullName>
    </submittedName>
</protein>
<keyword evidence="3" id="KW-1185">Reference proteome</keyword>
<organism evidence="2 3">
    <name type="scientific">Rhynchospora breviuscula</name>
    <dbReference type="NCBI Taxonomy" id="2022672"/>
    <lineage>
        <taxon>Eukaryota</taxon>
        <taxon>Viridiplantae</taxon>
        <taxon>Streptophyta</taxon>
        <taxon>Embryophyta</taxon>
        <taxon>Tracheophyta</taxon>
        <taxon>Spermatophyta</taxon>
        <taxon>Magnoliopsida</taxon>
        <taxon>Liliopsida</taxon>
        <taxon>Poales</taxon>
        <taxon>Cyperaceae</taxon>
        <taxon>Cyperoideae</taxon>
        <taxon>Rhynchosporeae</taxon>
        <taxon>Rhynchospora</taxon>
    </lineage>
</organism>
<dbReference type="PANTHER" id="PTHR35475:SF2">
    <property type="entry name" value="OS01G0184700 PROTEIN"/>
    <property type="match status" value="1"/>
</dbReference>
<dbReference type="PANTHER" id="PTHR35475">
    <property type="entry name" value="WD REPEAT PROTEIN"/>
    <property type="match status" value="1"/>
</dbReference>
<dbReference type="AlphaFoldDB" id="A0A9P9ZD73"/>
<feature type="transmembrane region" description="Helical" evidence="1">
    <location>
        <begin position="107"/>
        <end position="129"/>
    </location>
</feature>
<gene>
    <name evidence="2" type="ORF">LUZ63_016827</name>
</gene>
<sequence>MEPIRHRSNPNNPSPSNRSSERWIEVHLYRHGRGPISIFRSSLVGPGLDRLDVRSILSRYGLQSLFAFKPPYERGFRIRFDKTNGLSVLRYKPGSVVFFDSEPKGSLIRTISLIFIGLAIPAILIMVLMNELPYQFKSTTLIGSFVPPWLLAFGVILYSRMRKKPRT</sequence>
<comment type="caution">
    <text evidence="2">The sequence shown here is derived from an EMBL/GenBank/DDBJ whole genome shotgun (WGS) entry which is preliminary data.</text>
</comment>
<dbReference type="OrthoDB" id="658712at2759"/>
<keyword evidence="1" id="KW-1133">Transmembrane helix</keyword>
<proteinExistence type="predicted"/>
<evidence type="ECO:0000313" key="3">
    <source>
        <dbReference type="Proteomes" id="UP001151287"/>
    </source>
</evidence>
<reference evidence="2" key="1">
    <citation type="journal article" date="2022" name="Cell">
        <title>Repeat-based holocentromeres influence genome architecture and karyotype evolution.</title>
        <authorList>
            <person name="Hofstatter P.G."/>
            <person name="Thangavel G."/>
            <person name="Lux T."/>
            <person name="Neumann P."/>
            <person name="Vondrak T."/>
            <person name="Novak P."/>
            <person name="Zhang M."/>
            <person name="Costa L."/>
            <person name="Castellani M."/>
            <person name="Scott A."/>
            <person name="Toegelov H."/>
            <person name="Fuchs J."/>
            <person name="Mata-Sucre Y."/>
            <person name="Dias Y."/>
            <person name="Vanzela A.L.L."/>
            <person name="Huettel B."/>
            <person name="Almeida C.C.S."/>
            <person name="Simkova H."/>
            <person name="Souza G."/>
            <person name="Pedrosa-Harand A."/>
            <person name="Macas J."/>
            <person name="Mayer K.F.X."/>
            <person name="Houben A."/>
            <person name="Marques A."/>
        </authorList>
    </citation>
    <scope>NUCLEOTIDE SEQUENCE</scope>
    <source>
        <strain evidence="2">RhyBre1mFocal</strain>
    </source>
</reference>
<feature type="transmembrane region" description="Helical" evidence="1">
    <location>
        <begin position="141"/>
        <end position="159"/>
    </location>
</feature>
<dbReference type="EMBL" id="JAMQYH010000005">
    <property type="protein sequence ID" value="KAJ1685437.1"/>
    <property type="molecule type" value="Genomic_DNA"/>
</dbReference>